<protein>
    <recommendedName>
        <fullName evidence="4">Transmembrane protein</fullName>
    </recommendedName>
</protein>
<feature type="transmembrane region" description="Helical" evidence="1">
    <location>
        <begin position="34"/>
        <end position="56"/>
    </location>
</feature>
<feature type="transmembrane region" description="Helical" evidence="1">
    <location>
        <begin position="240"/>
        <end position="266"/>
    </location>
</feature>
<dbReference type="RefSeq" id="WP_171113000.1">
    <property type="nucleotide sequence ID" value="NZ_CP053097.1"/>
</dbReference>
<dbReference type="Proteomes" id="UP000502118">
    <property type="component" value="Chromosome"/>
</dbReference>
<feature type="transmembrane region" description="Helical" evidence="1">
    <location>
        <begin position="409"/>
        <end position="431"/>
    </location>
</feature>
<feature type="transmembrane region" description="Helical" evidence="1">
    <location>
        <begin position="117"/>
        <end position="138"/>
    </location>
</feature>
<feature type="transmembrane region" description="Helical" evidence="1">
    <location>
        <begin position="379"/>
        <end position="397"/>
    </location>
</feature>
<proteinExistence type="predicted"/>
<sequence length="491" mass="58206">MLFKRNIQTQQTFDDYKSLKLLHIKNQQTKIYKIIVQMLLLVGSLFIFIFASNTIFAKNLLPNNDIQYFFNFENPLFKQINLLILIRFVFLCILFFYPLIKTHTDLVLNKQKTKKYLPWYIFYISIAISALVLFFVLNKTYTTNLLYLCFSLIIIYIVDASYSIYLYFVNKKISPEENKNSKWVFISLIAKFIIVLFIFSTLLAWKFSARLDNDFYLLVESNKFYDFITNLFSIKSVTNFIIIIVFILFALFTLFFSFINVFWLLIDKNKAIPYIKSNLRTVLIVFIPLVLWVLTTFNQIQTPISYVDSQPIATNYLYLLFLIIPITALTLYLVITFTKKWNIKSALINSTLFWSLQIIFWLTYWLQTFLNENQLINNSILFITLIFVIITFTIHYLKNIKYTSRINLLFAFSYFVLISVMIFVNTINVIALSNSNNNFNYISINMSLDEIFTVLLLIFSLSILITQSVRFWIEFNKLAKYSPQKEVSHEI</sequence>
<evidence type="ECO:0008006" key="4">
    <source>
        <dbReference type="Google" id="ProtNLM"/>
    </source>
</evidence>
<keyword evidence="1" id="KW-0812">Transmembrane</keyword>
<feature type="transmembrane region" description="Helical" evidence="1">
    <location>
        <begin position="144"/>
        <end position="169"/>
    </location>
</feature>
<feature type="transmembrane region" description="Helical" evidence="1">
    <location>
        <begin position="181"/>
        <end position="205"/>
    </location>
</feature>
<evidence type="ECO:0000313" key="3">
    <source>
        <dbReference type="Proteomes" id="UP000502118"/>
    </source>
</evidence>
<feature type="transmembrane region" description="Helical" evidence="1">
    <location>
        <begin position="451"/>
        <end position="473"/>
    </location>
</feature>
<keyword evidence="3" id="KW-1185">Reference proteome</keyword>
<gene>
    <name evidence="2" type="ORF">HLA92_01915</name>
</gene>
<keyword evidence="1" id="KW-0472">Membrane</keyword>
<dbReference type="KEGG" id="mmio:HLA92_01915"/>
<dbReference type="NCBIfam" id="NF045937">
    <property type="entry name" value="MSC_0624_12TM"/>
    <property type="match status" value="1"/>
</dbReference>
<feature type="transmembrane region" description="Helical" evidence="1">
    <location>
        <begin position="347"/>
        <end position="367"/>
    </location>
</feature>
<feature type="transmembrane region" description="Helical" evidence="1">
    <location>
        <begin position="76"/>
        <end position="97"/>
    </location>
</feature>
<evidence type="ECO:0000256" key="1">
    <source>
        <dbReference type="SAM" id="Phobius"/>
    </source>
</evidence>
<organism evidence="2 3">
    <name type="scientific">Mycoplasma miroungirhinis</name>
    <dbReference type="NCBI Taxonomy" id="754516"/>
    <lineage>
        <taxon>Bacteria</taxon>
        <taxon>Bacillati</taxon>
        <taxon>Mycoplasmatota</taxon>
        <taxon>Mollicutes</taxon>
        <taxon>Mycoplasmataceae</taxon>
        <taxon>Mycoplasma</taxon>
    </lineage>
</organism>
<reference evidence="2 3" key="1">
    <citation type="submission" date="2020-05" db="EMBL/GenBank/DDBJ databases">
        <title>Novel Mycoplasma species detected in Mirounga angustirostris (northern elephant seal) from the USA.</title>
        <authorList>
            <person name="Volokhov D.V."/>
        </authorList>
    </citation>
    <scope>NUCLEOTIDE SEQUENCE [LARGE SCALE GENOMIC DNA]</scope>
    <source>
        <strain evidence="2 3">Mirounga ES2806-NAS</strain>
    </source>
</reference>
<evidence type="ECO:0000313" key="2">
    <source>
        <dbReference type="EMBL" id="QJR44181.1"/>
    </source>
</evidence>
<keyword evidence="1" id="KW-1133">Transmembrane helix</keyword>
<feature type="transmembrane region" description="Helical" evidence="1">
    <location>
        <begin position="278"/>
        <end position="297"/>
    </location>
</feature>
<feature type="transmembrane region" description="Helical" evidence="1">
    <location>
        <begin position="317"/>
        <end position="335"/>
    </location>
</feature>
<accession>A0A6M4JI93</accession>
<name>A0A6M4JI93_9MOLU</name>
<dbReference type="EMBL" id="CP053097">
    <property type="protein sequence ID" value="QJR44181.1"/>
    <property type="molecule type" value="Genomic_DNA"/>
</dbReference>
<dbReference type="AlphaFoldDB" id="A0A6M4JI93"/>